<dbReference type="PANTHER" id="PTHR45228:SF4">
    <property type="entry name" value="LIPOPROTEIN"/>
    <property type="match status" value="1"/>
</dbReference>
<dbReference type="SMART" id="SM00086">
    <property type="entry name" value="PAC"/>
    <property type="match status" value="2"/>
</dbReference>
<dbReference type="Gene3D" id="3.30.70.270">
    <property type="match status" value="1"/>
</dbReference>
<comment type="function">
    <text evidence="2">May play the central regulatory role in sporulation. It may be an element of the effector pathway responsible for the activation of sporulation genes in response to nutritional stress. Spo0A may act in concert with spo0H (a sigma factor) to control the expression of some genes that are critical to the sporulation process.</text>
</comment>
<dbReference type="SMART" id="SM00267">
    <property type="entry name" value="GGDEF"/>
    <property type="match status" value="1"/>
</dbReference>
<evidence type="ECO:0000259" key="5">
    <source>
        <dbReference type="PROSITE" id="PS50113"/>
    </source>
</evidence>
<dbReference type="InterPro" id="IPR013655">
    <property type="entry name" value="PAS_fold_3"/>
</dbReference>
<evidence type="ECO:0000259" key="4">
    <source>
        <dbReference type="PROSITE" id="PS50110"/>
    </source>
</evidence>
<dbReference type="InterPro" id="IPR003607">
    <property type="entry name" value="HD/PDEase_dom"/>
</dbReference>
<dbReference type="SMART" id="SM00448">
    <property type="entry name" value="REC"/>
    <property type="match status" value="1"/>
</dbReference>
<accession>A0A4U8QA84</accession>
<dbReference type="SUPFAM" id="SSF55785">
    <property type="entry name" value="PYP-like sensor domain (PAS domain)"/>
    <property type="match status" value="2"/>
</dbReference>
<feature type="domain" description="GGDEF" evidence="6">
    <location>
        <begin position="683"/>
        <end position="816"/>
    </location>
</feature>
<dbReference type="SUPFAM" id="SSF55073">
    <property type="entry name" value="Nucleotide cyclase"/>
    <property type="match status" value="1"/>
</dbReference>
<dbReference type="Pfam" id="PF08447">
    <property type="entry name" value="PAS_3"/>
    <property type="match status" value="2"/>
</dbReference>
<dbReference type="CDD" id="cd00077">
    <property type="entry name" value="HDc"/>
    <property type="match status" value="1"/>
</dbReference>
<dbReference type="InterPro" id="IPR000700">
    <property type="entry name" value="PAS-assoc_C"/>
</dbReference>
<dbReference type="PROSITE" id="PS50110">
    <property type="entry name" value="RESPONSE_REGULATORY"/>
    <property type="match status" value="1"/>
</dbReference>
<dbReference type="InterPro" id="IPR035965">
    <property type="entry name" value="PAS-like_dom_sf"/>
</dbReference>
<dbReference type="SUPFAM" id="SSF109604">
    <property type="entry name" value="HD-domain/PDEase-like"/>
    <property type="match status" value="1"/>
</dbReference>
<dbReference type="NCBIfam" id="TIGR00229">
    <property type="entry name" value="sensory_box"/>
    <property type="match status" value="2"/>
</dbReference>
<evidence type="ECO:0000256" key="3">
    <source>
        <dbReference type="PROSITE-ProRule" id="PRU00169"/>
    </source>
</evidence>
<feature type="modified residue" description="4-aspartylphosphate" evidence="3">
    <location>
        <position position="55"/>
    </location>
</feature>
<dbReference type="InterPro" id="IPR011006">
    <property type="entry name" value="CheY-like_superfamily"/>
</dbReference>
<dbReference type="InterPro" id="IPR043128">
    <property type="entry name" value="Rev_trsase/Diguanyl_cyclase"/>
</dbReference>
<dbReference type="SUPFAM" id="SSF52172">
    <property type="entry name" value="CheY-like"/>
    <property type="match status" value="1"/>
</dbReference>
<dbReference type="CDD" id="cd00130">
    <property type="entry name" value="PAS"/>
    <property type="match status" value="2"/>
</dbReference>
<dbReference type="Pfam" id="PF13487">
    <property type="entry name" value="HD_5"/>
    <property type="match status" value="1"/>
</dbReference>
<dbReference type="FunFam" id="3.30.70.270:FF:000001">
    <property type="entry name" value="Diguanylate cyclase domain protein"/>
    <property type="match status" value="1"/>
</dbReference>
<dbReference type="RefSeq" id="WP_138002167.1">
    <property type="nucleotide sequence ID" value="NZ_QGQD01000036.1"/>
</dbReference>
<keyword evidence="3" id="KW-0597">Phosphoprotein</keyword>
<feature type="domain" description="PAC" evidence="5">
    <location>
        <begin position="600"/>
        <end position="652"/>
    </location>
</feature>
<dbReference type="Gene3D" id="3.40.50.2300">
    <property type="match status" value="1"/>
</dbReference>
<evidence type="ECO:0000313" key="8">
    <source>
        <dbReference type="EMBL" id="TLD01519.1"/>
    </source>
</evidence>
<dbReference type="AlphaFoldDB" id="A0A4U8QA84"/>
<evidence type="ECO:0000256" key="2">
    <source>
        <dbReference type="ARBA" id="ARBA00024867"/>
    </source>
</evidence>
<dbReference type="Pfam" id="PF00990">
    <property type="entry name" value="GGDEF"/>
    <property type="match status" value="1"/>
</dbReference>
<dbReference type="NCBIfam" id="TIGR00254">
    <property type="entry name" value="GGDEF"/>
    <property type="match status" value="1"/>
</dbReference>
<evidence type="ECO:0000259" key="6">
    <source>
        <dbReference type="PROSITE" id="PS50887"/>
    </source>
</evidence>
<dbReference type="PANTHER" id="PTHR45228">
    <property type="entry name" value="CYCLIC DI-GMP PHOSPHODIESTERASE TM_0186-RELATED"/>
    <property type="match status" value="1"/>
</dbReference>
<dbReference type="CDD" id="cd01949">
    <property type="entry name" value="GGDEF"/>
    <property type="match status" value="1"/>
</dbReference>
<dbReference type="InterPro" id="IPR000160">
    <property type="entry name" value="GGDEF_dom"/>
</dbReference>
<dbReference type="EMBL" id="QGQD01000036">
    <property type="protein sequence ID" value="TLD01519.1"/>
    <property type="molecule type" value="Genomic_DNA"/>
</dbReference>
<dbReference type="InterPro" id="IPR000014">
    <property type="entry name" value="PAS"/>
</dbReference>
<dbReference type="Pfam" id="PF00072">
    <property type="entry name" value="Response_reg"/>
    <property type="match status" value="1"/>
</dbReference>
<comment type="caution">
    <text evidence="8">The sequence shown here is derived from an EMBL/GenBank/DDBJ whole genome shotgun (WGS) entry which is preliminary data.</text>
</comment>
<feature type="domain" description="HD-GYP" evidence="7">
    <location>
        <begin position="142"/>
        <end position="350"/>
    </location>
</feature>
<keyword evidence="9" id="KW-1185">Reference proteome</keyword>
<dbReference type="STRING" id="180332.GCA_000797495_04788"/>
<dbReference type="PROSITE" id="PS50887">
    <property type="entry name" value="GGDEF"/>
    <property type="match status" value="1"/>
</dbReference>
<keyword evidence="8" id="KW-0378">Hydrolase</keyword>
<dbReference type="InterPro" id="IPR052020">
    <property type="entry name" value="Cyclic_di-GMP/3'3'-cGAMP_PDE"/>
</dbReference>
<feature type="domain" description="Response regulatory" evidence="4">
    <location>
        <begin position="5"/>
        <end position="122"/>
    </location>
</feature>
<dbReference type="InterPro" id="IPR001610">
    <property type="entry name" value="PAC"/>
</dbReference>
<organism evidence="8 9">
    <name type="scientific">Robinsoniella peoriensis</name>
    <dbReference type="NCBI Taxonomy" id="180332"/>
    <lineage>
        <taxon>Bacteria</taxon>
        <taxon>Bacillati</taxon>
        <taxon>Bacillota</taxon>
        <taxon>Clostridia</taxon>
        <taxon>Lachnospirales</taxon>
        <taxon>Lachnospiraceae</taxon>
        <taxon>Robinsoniella</taxon>
    </lineage>
</organism>
<dbReference type="GO" id="GO:0000160">
    <property type="term" value="P:phosphorelay signal transduction system"/>
    <property type="evidence" value="ECO:0007669"/>
    <property type="project" value="InterPro"/>
</dbReference>
<sequence>MKRNKILIVDDMEINRAILCELFHKDYDVMEAENGLTALNLLHQHQDSIAIILLDIIMPVMDGFQVMEHLQSEGIMKKIPVILITADTYQENEIKALNLGASDIILKPFNAHIVKKRVENSIELYRHKNHLEDLVEHQTKKLTETNDFIIDALSTVIEYRSMESGHHIRRIRVLTKTLAACVQRMFPEYMLTPRLIDTIASASAMHDIGKIAIPDSILLKPGRLTPEEFEIMKTHTTKGCEILQTFQRMDDKVYLHYCYDICRYHHERWDGKGYPDGLKGDEIPVCAQIVSIADVYDALTSDRVYKPAFSHEEAVQMILHGECGIFSAQLINCFEQVSVIFKEISTTYKDGTIQDNISVSFLPDMADLPGTDIKDPTMIAKELQEASTALQKETLERDALINAIPGGVAKVAVDDDFRILLASEGFYKLTGYTRNEYHSAPIEGKGIRLILEEDIPDLTFSIKKQMNEGSPISVQYRIRKKDGGIAWIDVHGSAVEIEDGYAIVQAVFIDQTLSKKTENMLLMNEERYRIIVEQAQDIIFEWDMVNSSMYHSPAFEKKFKYDLPIHNFWNTICTTDIVYEDDKKPFQDFKEILASGQAHAELEIRIKINSGEYIWCRIKANVIYDQNHHPIRTIATISDVDDYKKENALLENMAQKDLLTGIYNKLTTEKLIQDYLASDGKGSYHALFIIDIDNFKTVNDTFGHTVGDTVLQMISSCLRTNFRTEDIIGRAGGDEFVVFLKNVHSASLIYEKAELLQNALQNFSFSAKNTFPISISIGISLYPQDGCKYSELFTTADKALYRSKRNGKNCYTFYNET</sequence>
<evidence type="ECO:0000313" key="9">
    <source>
        <dbReference type="Proteomes" id="UP000306509"/>
    </source>
</evidence>
<proteinExistence type="predicted"/>
<dbReference type="InterPro" id="IPR037522">
    <property type="entry name" value="HD_GYP_dom"/>
</dbReference>
<dbReference type="InterPro" id="IPR029787">
    <property type="entry name" value="Nucleotide_cyclase"/>
</dbReference>
<protein>
    <recommendedName>
        <fullName evidence="1">Stage 0 sporulation protein A homolog</fullName>
    </recommendedName>
</protein>
<dbReference type="PROSITE" id="PS51832">
    <property type="entry name" value="HD_GYP"/>
    <property type="match status" value="1"/>
</dbReference>
<dbReference type="Gene3D" id="1.10.3210.10">
    <property type="entry name" value="Hypothetical protein af1432"/>
    <property type="match status" value="1"/>
</dbReference>
<dbReference type="SMART" id="SM00471">
    <property type="entry name" value="HDc"/>
    <property type="match status" value="1"/>
</dbReference>
<evidence type="ECO:0000259" key="7">
    <source>
        <dbReference type="PROSITE" id="PS51832"/>
    </source>
</evidence>
<gene>
    <name evidence="8" type="primary">rpfG_2</name>
    <name evidence="8" type="ORF">DSM106044_01498</name>
</gene>
<dbReference type="Proteomes" id="UP000306509">
    <property type="component" value="Unassembled WGS sequence"/>
</dbReference>
<reference evidence="8 9" key="1">
    <citation type="journal article" date="2019" name="Anaerobe">
        <title>Detection of Robinsoniella peoriensis in multiple bone samples of a trauma patient.</title>
        <authorList>
            <person name="Schrottner P."/>
            <person name="Hartwich K."/>
            <person name="Bunk B."/>
            <person name="Schober I."/>
            <person name="Helbig S."/>
            <person name="Rudolph W.W."/>
            <person name="Gunzer F."/>
        </authorList>
    </citation>
    <scope>NUCLEOTIDE SEQUENCE [LARGE SCALE GENOMIC DNA]</scope>
    <source>
        <strain evidence="8 9">DSM 106044</strain>
    </source>
</reference>
<dbReference type="GO" id="GO:0016787">
    <property type="term" value="F:hydrolase activity"/>
    <property type="evidence" value="ECO:0007669"/>
    <property type="project" value="UniProtKB-KW"/>
</dbReference>
<name>A0A4U8QA84_9FIRM</name>
<dbReference type="Gene3D" id="3.30.450.20">
    <property type="entry name" value="PAS domain"/>
    <property type="match status" value="2"/>
</dbReference>
<dbReference type="PROSITE" id="PS50113">
    <property type="entry name" value="PAC"/>
    <property type="match status" value="1"/>
</dbReference>
<dbReference type="InterPro" id="IPR001789">
    <property type="entry name" value="Sig_transdc_resp-reg_receiver"/>
</dbReference>
<evidence type="ECO:0000256" key="1">
    <source>
        <dbReference type="ARBA" id="ARBA00018672"/>
    </source>
</evidence>